<sequence>MLFKLEQAIHPKSSIHYLLGRVTTLVASNSFQTIIAHGI</sequence>
<evidence type="ECO:0000313" key="1">
    <source>
        <dbReference type="EMBL" id="JAD86711.1"/>
    </source>
</evidence>
<protein>
    <submittedName>
        <fullName evidence="1">Uncharacterized protein</fullName>
    </submittedName>
</protein>
<reference evidence="1" key="2">
    <citation type="journal article" date="2015" name="Data Brief">
        <title>Shoot transcriptome of the giant reed, Arundo donax.</title>
        <authorList>
            <person name="Barrero R.A."/>
            <person name="Guerrero F.D."/>
            <person name="Moolhuijzen P."/>
            <person name="Goolsby J.A."/>
            <person name="Tidwell J."/>
            <person name="Bellgard S.E."/>
            <person name="Bellgard M.I."/>
        </authorList>
    </citation>
    <scope>NUCLEOTIDE SEQUENCE</scope>
    <source>
        <tissue evidence="1">Shoot tissue taken approximately 20 cm above the soil surface</tissue>
    </source>
</reference>
<dbReference type="AlphaFoldDB" id="A0A0A9DFV6"/>
<dbReference type="EMBL" id="GBRH01211184">
    <property type="protein sequence ID" value="JAD86711.1"/>
    <property type="molecule type" value="Transcribed_RNA"/>
</dbReference>
<proteinExistence type="predicted"/>
<organism evidence="1">
    <name type="scientific">Arundo donax</name>
    <name type="common">Giant reed</name>
    <name type="synonym">Donax arundinaceus</name>
    <dbReference type="NCBI Taxonomy" id="35708"/>
    <lineage>
        <taxon>Eukaryota</taxon>
        <taxon>Viridiplantae</taxon>
        <taxon>Streptophyta</taxon>
        <taxon>Embryophyta</taxon>
        <taxon>Tracheophyta</taxon>
        <taxon>Spermatophyta</taxon>
        <taxon>Magnoliopsida</taxon>
        <taxon>Liliopsida</taxon>
        <taxon>Poales</taxon>
        <taxon>Poaceae</taxon>
        <taxon>PACMAD clade</taxon>
        <taxon>Arundinoideae</taxon>
        <taxon>Arundineae</taxon>
        <taxon>Arundo</taxon>
    </lineage>
</organism>
<accession>A0A0A9DFV6</accession>
<reference evidence="1" key="1">
    <citation type="submission" date="2014-09" db="EMBL/GenBank/DDBJ databases">
        <authorList>
            <person name="Magalhaes I.L.F."/>
            <person name="Oliveira U."/>
            <person name="Santos F.R."/>
            <person name="Vidigal T.H.D.A."/>
            <person name="Brescovit A.D."/>
            <person name="Santos A.J."/>
        </authorList>
    </citation>
    <scope>NUCLEOTIDE SEQUENCE</scope>
    <source>
        <tissue evidence="1">Shoot tissue taken approximately 20 cm above the soil surface</tissue>
    </source>
</reference>
<name>A0A0A9DFV6_ARUDO</name>